<evidence type="ECO:0000256" key="1">
    <source>
        <dbReference type="SAM" id="MobiDB-lite"/>
    </source>
</evidence>
<dbReference type="KEGG" id="sjp:SJA_C1-08230"/>
<evidence type="ECO:0000313" key="2">
    <source>
        <dbReference type="EMBL" id="BAI95657.1"/>
    </source>
</evidence>
<organism evidence="2 3">
    <name type="scientific">Sphingobium indicum (strain DSM 16413 / CCM 7287 / MTCC 6362 / UT26 / NBRC 101211 / UT26S)</name>
    <name type="common">Sphingobium japonicum</name>
    <dbReference type="NCBI Taxonomy" id="452662"/>
    <lineage>
        <taxon>Bacteria</taxon>
        <taxon>Pseudomonadati</taxon>
        <taxon>Pseudomonadota</taxon>
        <taxon>Alphaproteobacteria</taxon>
        <taxon>Sphingomonadales</taxon>
        <taxon>Sphingomonadaceae</taxon>
        <taxon>Sphingobium</taxon>
    </lineage>
</organism>
<dbReference type="STRING" id="452662.SJA_C1-08230"/>
<dbReference type="Proteomes" id="UP000007753">
    <property type="component" value="Chromosome 1"/>
</dbReference>
<proteinExistence type="predicted"/>
<protein>
    <submittedName>
        <fullName evidence="2">Uncharacterized protein</fullName>
    </submittedName>
</protein>
<keyword evidence="3" id="KW-1185">Reference proteome</keyword>
<dbReference type="EMBL" id="AP010803">
    <property type="protein sequence ID" value="BAI95657.1"/>
    <property type="molecule type" value="Genomic_DNA"/>
</dbReference>
<sequence length="50" mass="5391">MLNKPVDSANSAEKAGLKNYHHFSVTYKLAQAGPALESKENRGKPGLPPK</sequence>
<feature type="region of interest" description="Disordered" evidence="1">
    <location>
        <begin position="31"/>
        <end position="50"/>
    </location>
</feature>
<dbReference type="HOGENOM" id="CLU_3122779_0_0_5"/>
<evidence type="ECO:0000313" key="3">
    <source>
        <dbReference type="Proteomes" id="UP000007753"/>
    </source>
</evidence>
<dbReference type="AlphaFoldDB" id="D4YZ75"/>
<accession>D4YZ75</accession>
<gene>
    <name evidence="2" type="ordered locus">SJA_C1-08230</name>
</gene>
<name>D4YZ75_SPHIU</name>
<reference evidence="2 3" key="1">
    <citation type="journal article" date="2010" name="J. Bacteriol.">
        <title>Complete genome sequence of the representative gamma-hexachlorocyclohexane-degrading bacterium Sphingobium japonicum UT26.</title>
        <authorList>
            <person name="Nagata Y."/>
            <person name="Ohtsubo Y."/>
            <person name="Endo R."/>
            <person name="Ichikawa N."/>
            <person name="Ankai A."/>
            <person name="Oguchi A."/>
            <person name="Fukui S."/>
            <person name="Fujita N."/>
            <person name="Tsuda M."/>
        </authorList>
    </citation>
    <scope>NUCLEOTIDE SEQUENCE [LARGE SCALE GENOMIC DNA]</scope>
    <source>
        <strain evidence="3">DSM 16413 / CCM 7287 / MTCC 6362 / UT26 / NBRC 101211 / UT26S</strain>
    </source>
</reference>